<dbReference type="Pfam" id="PF00067">
    <property type="entry name" value="p450"/>
    <property type="match status" value="1"/>
</dbReference>
<protein>
    <recommendedName>
        <fullName evidence="4">Ferulate 5-hydroxylase</fullName>
    </recommendedName>
</protein>
<evidence type="ECO:0000256" key="1">
    <source>
        <dbReference type="SAM" id="Phobius"/>
    </source>
</evidence>
<comment type="caution">
    <text evidence="2">The sequence shown here is derived from an EMBL/GenBank/DDBJ whole genome shotgun (WGS) entry which is preliminary data.</text>
</comment>
<reference evidence="2" key="1">
    <citation type="submission" date="2022-04" db="EMBL/GenBank/DDBJ databases">
        <title>A functionally conserved STORR gene fusion in Papaver species that diverged 16.8 million years ago.</title>
        <authorList>
            <person name="Catania T."/>
        </authorList>
    </citation>
    <scope>NUCLEOTIDE SEQUENCE</scope>
    <source>
        <strain evidence="2">S-188037</strain>
    </source>
</reference>
<dbReference type="AlphaFoldDB" id="A0AAD4SLE8"/>
<evidence type="ECO:0000313" key="3">
    <source>
        <dbReference type="Proteomes" id="UP001202328"/>
    </source>
</evidence>
<evidence type="ECO:0008006" key="4">
    <source>
        <dbReference type="Google" id="ProtNLM"/>
    </source>
</evidence>
<dbReference type="InterPro" id="IPR053062">
    <property type="entry name" value="CYP450_84A"/>
</dbReference>
<gene>
    <name evidence="2" type="ORF">MKW98_014171</name>
</gene>
<keyword evidence="1" id="KW-0812">Transmembrane</keyword>
<dbReference type="SUPFAM" id="SSF48264">
    <property type="entry name" value="Cytochrome P450"/>
    <property type="match status" value="1"/>
</dbReference>
<dbReference type="PANTHER" id="PTHR47945">
    <property type="entry name" value="CYTOCHROME P450 84A1-RELATED"/>
    <property type="match status" value="1"/>
</dbReference>
<dbReference type="GO" id="GO:0005506">
    <property type="term" value="F:iron ion binding"/>
    <property type="evidence" value="ECO:0007669"/>
    <property type="project" value="InterPro"/>
</dbReference>
<sequence length="300" mass="34212">MVFDLQWLVYFIILTVLIFSVTIFVTARKKLPYPPGPKGLPLLGNMFMMDQLTHRGLAQLNKQHGKNGLMYLRIGFLHMVSISTPDMARQVLQIQDSIFSNRPANIAIKYLTYDRADMAFAHYGPFWRQMRKICVVNLFSRKRAESWVSVRDEVESMVRFIDSKVGSPVNIGELVFNLMKNIIFRAAFGTTSNGGQDEFVSIMQEFSKLFGAFNLADFFPGLGWIDPQGLNKRLVKARLSLDRFIDSIIDEHENKMMRKRNENGDGTLGVEADMVDDLLAANKNESSINLTRDNIKAIIM</sequence>
<accession>A0AAD4SLE8</accession>
<dbReference type="InterPro" id="IPR001128">
    <property type="entry name" value="Cyt_P450"/>
</dbReference>
<dbReference type="Gene3D" id="1.10.630.10">
    <property type="entry name" value="Cytochrome P450"/>
    <property type="match status" value="1"/>
</dbReference>
<dbReference type="GO" id="GO:0033075">
    <property type="term" value="P:isoquinoline alkaloid biosynthetic process"/>
    <property type="evidence" value="ECO:0007669"/>
    <property type="project" value="UniProtKB-ARBA"/>
</dbReference>
<proteinExistence type="predicted"/>
<keyword evidence="3" id="KW-1185">Reference proteome</keyword>
<feature type="transmembrane region" description="Helical" evidence="1">
    <location>
        <begin position="6"/>
        <end position="27"/>
    </location>
</feature>
<name>A0AAD4SLE8_9MAGN</name>
<dbReference type="GO" id="GO:0016705">
    <property type="term" value="F:oxidoreductase activity, acting on paired donors, with incorporation or reduction of molecular oxygen"/>
    <property type="evidence" value="ECO:0007669"/>
    <property type="project" value="InterPro"/>
</dbReference>
<dbReference type="PANTHER" id="PTHR47945:SF6">
    <property type="entry name" value="FERULATE 5-HYDROXYLASE"/>
    <property type="match status" value="1"/>
</dbReference>
<keyword evidence="1" id="KW-0472">Membrane</keyword>
<dbReference type="Proteomes" id="UP001202328">
    <property type="component" value="Unassembled WGS sequence"/>
</dbReference>
<dbReference type="GO" id="GO:0004497">
    <property type="term" value="F:monooxygenase activity"/>
    <property type="evidence" value="ECO:0007669"/>
    <property type="project" value="InterPro"/>
</dbReference>
<dbReference type="InterPro" id="IPR036396">
    <property type="entry name" value="Cyt_P450_sf"/>
</dbReference>
<feature type="non-terminal residue" evidence="2">
    <location>
        <position position="300"/>
    </location>
</feature>
<organism evidence="2 3">
    <name type="scientific">Papaver atlanticum</name>
    <dbReference type="NCBI Taxonomy" id="357466"/>
    <lineage>
        <taxon>Eukaryota</taxon>
        <taxon>Viridiplantae</taxon>
        <taxon>Streptophyta</taxon>
        <taxon>Embryophyta</taxon>
        <taxon>Tracheophyta</taxon>
        <taxon>Spermatophyta</taxon>
        <taxon>Magnoliopsida</taxon>
        <taxon>Ranunculales</taxon>
        <taxon>Papaveraceae</taxon>
        <taxon>Papaveroideae</taxon>
        <taxon>Papaver</taxon>
    </lineage>
</organism>
<dbReference type="EMBL" id="JAJJMB010010315">
    <property type="protein sequence ID" value="KAI3909754.1"/>
    <property type="molecule type" value="Genomic_DNA"/>
</dbReference>
<keyword evidence="1" id="KW-1133">Transmembrane helix</keyword>
<dbReference type="GO" id="GO:0020037">
    <property type="term" value="F:heme binding"/>
    <property type="evidence" value="ECO:0007669"/>
    <property type="project" value="InterPro"/>
</dbReference>
<evidence type="ECO:0000313" key="2">
    <source>
        <dbReference type="EMBL" id="KAI3909754.1"/>
    </source>
</evidence>